<dbReference type="InterPro" id="IPR040442">
    <property type="entry name" value="Pyrv_kinase-like_dom_sf"/>
</dbReference>
<sequence>MPGAHAVNKTHFLKNDDLRSIVEPADPNESAFTATKVIITIGPSCQDVDTLCQLLSAGASCARVDLTWGTLDYHKQSLNNLTEAMRKTRKLCAVMVDTIGRELIINREARLDERGWPVHEGQPIAIAAGHQITITTSDVEANADEGILPISYPKFTSMVEVGDTIFLARYLVTGSDDSSLYLTVDKVTDTDVVCTAKTSAELDGLLTVFHTERSADSLENSQNDLPVLCEADRTSIEALSKDFDIDFVSLSFTRTAEDVGQARSFMQKIGQPSCRIIAKLETRQALFNFPQIAVASDGVVLSRGNLGLDVLPEKMALVQKRMISSCNVLGKPVLLTRVVDTMITAPRPTRAEATDVANAVLDGVDGILLGAETLRGRHPVATVDTILHICKQAEKVFDHHHHFERLMQDAVEAADLEDEPGSARALLHRDTSTRSFADSEGLSIGVSPPVTSKGAQFHTKVPYMSKLESIASSAVRAADKVKAALIIVYTQTGTTASLLSKYRPPMPIMTLVIPRLKSDTLSWKLEGRSAARQCLIERGLLPVLAAPSPSGEMLMEEAVELACNAGLVRPLDHIVIVQMVANSFVVKIITVDGHGDSIQPIRPQSLVDMIKATAGVDDEADVNLENGSVATNTIGGAGNPMVHGSLNRNSSAQIVEPSLRRTSLNLAANGKA</sequence>
<organism evidence="17 18">
    <name type="scientific">Symbiochloris irregularis</name>
    <dbReference type="NCBI Taxonomy" id="706552"/>
    <lineage>
        <taxon>Eukaryota</taxon>
        <taxon>Viridiplantae</taxon>
        <taxon>Chlorophyta</taxon>
        <taxon>core chlorophytes</taxon>
        <taxon>Trebouxiophyceae</taxon>
        <taxon>Trebouxiales</taxon>
        <taxon>Trebouxiaceae</taxon>
        <taxon>Symbiochloris</taxon>
    </lineage>
</organism>
<dbReference type="InterPro" id="IPR018209">
    <property type="entry name" value="Pyrv_Knase_AS"/>
</dbReference>
<reference evidence="17 18" key="1">
    <citation type="journal article" date="2024" name="Nat. Commun.">
        <title>Phylogenomics reveals the evolutionary origins of lichenization in chlorophyte algae.</title>
        <authorList>
            <person name="Puginier C."/>
            <person name="Libourel C."/>
            <person name="Otte J."/>
            <person name="Skaloud P."/>
            <person name="Haon M."/>
            <person name="Grisel S."/>
            <person name="Petersen M."/>
            <person name="Berrin J.G."/>
            <person name="Delaux P.M."/>
            <person name="Dal Grande F."/>
            <person name="Keller J."/>
        </authorList>
    </citation>
    <scope>NUCLEOTIDE SEQUENCE [LARGE SCALE GENOMIC DNA]</scope>
    <source>
        <strain evidence="17 18">SAG 2036</strain>
    </source>
</reference>
<evidence type="ECO:0000313" key="18">
    <source>
        <dbReference type="Proteomes" id="UP001465755"/>
    </source>
</evidence>
<accession>A0AAW1NTL0</accession>
<evidence type="ECO:0000259" key="15">
    <source>
        <dbReference type="Pfam" id="PF00224"/>
    </source>
</evidence>
<proteinExistence type="inferred from homology"/>
<comment type="pathway">
    <text evidence="2 14">Carbohydrate degradation; glycolysis; pyruvate from D-glyceraldehyde 3-phosphate: step 5/5.</text>
</comment>
<comment type="similarity">
    <text evidence="3 14">Belongs to the pyruvate kinase family.</text>
</comment>
<dbReference type="InterPro" id="IPR015795">
    <property type="entry name" value="Pyrv_Knase_C"/>
</dbReference>
<keyword evidence="5 14" id="KW-0808">Transferase</keyword>
<keyword evidence="6" id="KW-0479">Metal-binding</keyword>
<dbReference type="SUPFAM" id="SSF51621">
    <property type="entry name" value="Phosphoenolpyruvate/pyruvate domain"/>
    <property type="match status" value="1"/>
</dbReference>
<dbReference type="SUPFAM" id="SSF52935">
    <property type="entry name" value="PK C-terminal domain-like"/>
    <property type="match status" value="1"/>
</dbReference>
<protein>
    <recommendedName>
        <fullName evidence="4 14">Pyruvate kinase</fullName>
        <ecNumber evidence="4 14">2.7.1.40</ecNumber>
    </recommendedName>
</protein>
<keyword evidence="11 14" id="KW-0324">Glycolysis</keyword>
<keyword evidence="7" id="KW-0547">Nucleotide-binding</keyword>
<gene>
    <name evidence="17" type="ORF">WJX73_008597</name>
</gene>
<evidence type="ECO:0000256" key="10">
    <source>
        <dbReference type="ARBA" id="ARBA00022842"/>
    </source>
</evidence>
<evidence type="ECO:0000256" key="7">
    <source>
        <dbReference type="ARBA" id="ARBA00022741"/>
    </source>
</evidence>
<dbReference type="SUPFAM" id="SSF50800">
    <property type="entry name" value="PK beta-barrel domain-like"/>
    <property type="match status" value="1"/>
</dbReference>
<dbReference type="Gene3D" id="2.40.33.10">
    <property type="entry name" value="PK beta-barrel domain-like"/>
    <property type="match status" value="1"/>
</dbReference>
<dbReference type="GO" id="GO:0000287">
    <property type="term" value="F:magnesium ion binding"/>
    <property type="evidence" value="ECO:0007669"/>
    <property type="project" value="InterPro"/>
</dbReference>
<feature type="domain" description="Pyruvate kinase C-terminal" evidence="16">
    <location>
        <begin position="468"/>
        <end position="580"/>
    </location>
</feature>
<dbReference type="InterPro" id="IPR015793">
    <property type="entry name" value="Pyrv_Knase_brl"/>
</dbReference>
<dbReference type="EC" id="2.7.1.40" evidence="4 14"/>
<evidence type="ECO:0000256" key="4">
    <source>
        <dbReference type="ARBA" id="ARBA00012142"/>
    </source>
</evidence>
<dbReference type="PANTHER" id="PTHR11817">
    <property type="entry name" value="PYRUVATE KINASE"/>
    <property type="match status" value="1"/>
</dbReference>
<dbReference type="Gene3D" id="3.20.20.60">
    <property type="entry name" value="Phosphoenolpyruvate-binding domains"/>
    <property type="match status" value="1"/>
</dbReference>
<keyword evidence="12" id="KW-0670">Pyruvate</keyword>
<dbReference type="InterPro" id="IPR001697">
    <property type="entry name" value="Pyr_Knase"/>
</dbReference>
<feature type="domain" description="Pyruvate kinase barrel" evidence="15">
    <location>
        <begin position="34"/>
        <end position="383"/>
    </location>
</feature>
<comment type="catalytic activity">
    <reaction evidence="13 14">
        <text>pyruvate + ATP = phosphoenolpyruvate + ADP + H(+)</text>
        <dbReference type="Rhea" id="RHEA:18157"/>
        <dbReference type="ChEBI" id="CHEBI:15361"/>
        <dbReference type="ChEBI" id="CHEBI:15378"/>
        <dbReference type="ChEBI" id="CHEBI:30616"/>
        <dbReference type="ChEBI" id="CHEBI:58702"/>
        <dbReference type="ChEBI" id="CHEBI:456216"/>
        <dbReference type="EC" id="2.7.1.40"/>
    </reaction>
</comment>
<evidence type="ECO:0000256" key="9">
    <source>
        <dbReference type="ARBA" id="ARBA00022840"/>
    </source>
</evidence>
<name>A0AAW1NTL0_9CHLO</name>
<keyword evidence="10 14" id="KW-0460">Magnesium</keyword>
<dbReference type="AlphaFoldDB" id="A0AAW1NTL0"/>
<dbReference type="InterPro" id="IPR036918">
    <property type="entry name" value="Pyrv_Knase_C_sf"/>
</dbReference>
<evidence type="ECO:0000256" key="11">
    <source>
        <dbReference type="ARBA" id="ARBA00023152"/>
    </source>
</evidence>
<dbReference type="GO" id="GO:0005524">
    <property type="term" value="F:ATP binding"/>
    <property type="evidence" value="ECO:0007669"/>
    <property type="project" value="UniProtKB-KW"/>
</dbReference>
<dbReference type="Gene3D" id="3.40.1380.20">
    <property type="entry name" value="Pyruvate kinase, C-terminal domain"/>
    <property type="match status" value="1"/>
</dbReference>
<evidence type="ECO:0000313" key="17">
    <source>
        <dbReference type="EMBL" id="KAK9796683.1"/>
    </source>
</evidence>
<comment type="caution">
    <text evidence="17">The sequence shown here is derived from an EMBL/GenBank/DDBJ whole genome shotgun (WGS) entry which is preliminary data.</text>
</comment>
<evidence type="ECO:0000256" key="6">
    <source>
        <dbReference type="ARBA" id="ARBA00022723"/>
    </source>
</evidence>
<keyword evidence="9" id="KW-0067">ATP-binding</keyword>
<evidence type="ECO:0000256" key="14">
    <source>
        <dbReference type="RuleBase" id="RU000504"/>
    </source>
</evidence>
<dbReference type="InterPro" id="IPR011037">
    <property type="entry name" value="Pyrv_Knase-like_insert_dom_sf"/>
</dbReference>
<dbReference type="PROSITE" id="PS00110">
    <property type="entry name" value="PYRUVATE_KINASE"/>
    <property type="match status" value="1"/>
</dbReference>
<dbReference type="GO" id="GO:0030955">
    <property type="term" value="F:potassium ion binding"/>
    <property type="evidence" value="ECO:0007669"/>
    <property type="project" value="InterPro"/>
</dbReference>
<evidence type="ECO:0000256" key="2">
    <source>
        <dbReference type="ARBA" id="ARBA00004997"/>
    </source>
</evidence>
<dbReference type="GO" id="GO:0016301">
    <property type="term" value="F:kinase activity"/>
    <property type="evidence" value="ECO:0007669"/>
    <property type="project" value="UniProtKB-KW"/>
</dbReference>
<keyword evidence="18" id="KW-1185">Reference proteome</keyword>
<dbReference type="Proteomes" id="UP001465755">
    <property type="component" value="Unassembled WGS sequence"/>
</dbReference>
<dbReference type="PRINTS" id="PR01050">
    <property type="entry name" value="PYRUVTKNASE"/>
</dbReference>
<dbReference type="InterPro" id="IPR015806">
    <property type="entry name" value="Pyrv_Knase_insert_dom_sf"/>
</dbReference>
<keyword evidence="8 14" id="KW-0418">Kinase</keyword>
<evidence type="ECO:0000256" key="8">
    <source>
        <dbReference type="ARBA" id="ARBA00022777"/>
    </source>
</evidence>
<comment type="cofactor">
    <cofactor evidence="1">
        <name>K(+)</name>
        <dbReference type="ChEBI" id="CHEBI:29103"/>
    </cofactor>
</comment>
<dbReference type="EMBL" id="JALJOQ010000114">
    <property type="protein sequence ID" value="KAK9796683.1"/>
    <property type="molecule type" value="Genomic_DNA"/>
</dbReference>
<evidence type="ECO:0000259" key="16">
    <source>
        <dbReference type="Pfam" id="PF02887"/>
    </source>
</evidence>
<dbReference type="Pfam" id="PF00224">
    <property type="entry name" value="PK"/>
    <property type="match status" value="1"/>
</dbReference>
<dbReference type="Pfam" id="PF02887">
    <property type="entry name" value="PK_C"/>
    <property type="match status" value="1"/>
</dbReference>
<dbReference type="InterPro" id="IPR015813">
    <property type="entry name" value="Pyrv/PenolPyrv_kinase-like_dom"/>
</dbReference>
<evidence type="ECO:0000256" key="13">
    <source>
        <dbReference type="ARBA" id="ARBA00048152"/>
    </source>
</evidence>
<evidence type="ECO:0000256" key="1">
    <source>
        <dbReference type="ARBA" id="ARBA00001958"/>
    </source>
</evidence>
<evidence type="ECO:0000256" key="12">
    <source>
        <dbReference type="ARBA" id="ARBA00023317"/>
    </source>
</evidence>
<dbReference type="GO" id="GO:0004743">
    <property type="term" value="F:pyruvate kinase activity"/>
    <property type="evidence" value="ECO:0007669"/>
    <property type="project" value="UniProtKB-EC"/>
</dbReference>
<evidence type="ECO:0000256" key="5">
    <source>
        <dbReference type="ARBA" id="ARBA00022679"/>
    </source>
</evidence>
<evidence type="ECO:0000256" key="3">
    <source>
        <dbReference type="ARBA" id="ARBA00008663"/>
    </source>
</evidence>